<dbReference type="EMBL" id="LR796840">
    <property type="protein sequence ID" value="CAB4168836.1"/>
    <property type="molecule type" value="Genomic_DNA"/>
</dbReference>
<dbReference type="InterPro" id="IPR042172">
    <property type="entry name" value="Adenosylhomocyst_ase-like_sf"/>
</dbReference>
<evidence type="ECO:0000313" key="1">
    <source>
        <dbReference type="EMBL" id="CAB4168836.1"/>
    </source>
</evidence>
<accession>A0A6J5PG28</accession>
<dbReference type="Gene3D" id="3.40.50.1480">
    <property type="entry name" value="Adenosylhomocysteinase-like"/>
    <property type="match status" value="1"/>
</dbReference>
<organism evidence="1">
    <name type="scientific">uncultured Caudovirales phage</name>
    <dbReference type="NCBI Taxonomy" id="2100421"/>
    <lineage>
        <taxon>Viruses</taxon>
        <taxon>Duplodnaviria</taxon>
        <taxon>Heunggongvirae</taxon>
        <taxon>Uroviricota</taxon>
        <taxon>Caudoviricetes</taxon>
        <taxon>Peduoviridae</taxon>
        <taxon>Maltschvirus</taxon>
        <taxon>Maltschvirus maltsch</taxon>
    </lineage>
</organism>
<proteinExistence type="predicted"/>
<feature type="non-terminal residue" evidence="1">
    <location>
        <position position="255"/>
    </location>
</feature>
<reference evidence="1" key="1">
    <citation type="submission" date="2020-05" db="EMBL/GenBank/DDBJ databases">
        <authorList>
            <person name="Chiriac C."/>
            <person name="Salcher M."/>
            <person name="Ghai R."/>
            <person name="Kavagutti S V."/>
        </authorList>
    </citation>
    <scope>NUCLEOTIDE SEQUENCE</scope>
</reference>
<protein>
    <submittedName>
        <fullName evidence="1">Uncharacterized protein</fullName>
    </submittedName>
</protein>
<sequence>MLKNINKFLNEKEYVRYSEYALLPAIEYSEKLFPRDHLKNAYLIACHHILPSAHMMIRSMINLGLDENNIALIGKCYSSDEKTMENMIKEGIFVCKSSIEFDSDKSFDQQFKESVTSLLKNQIQRMRPPKDAKIIILDDGGALITAAQYLAEDYTNLCGVEFTSSGYRRLAAMSLKFPVIDVAQSRSKLQFESPLIAKAITDNLKAKLNISSIPPKDILVVGSGAIGNAVRKMLKNDCFQHKIKGFDSIKELSEL</sequence>
<name>A0A6J5PG28_9CAUD</name>
<dbReference type="SUPFAM" id="SSF52283">
    <property type="entry name" value="Formate/glycerate dehydrogenase catalytic domain-like"/>
    <property type="match status" value="1"/>
</dbReference>
<gene>
    <name evidence="1" type="ORF">UFOVP899_1</name>
</gene>